<dbReference type="PANTHER" id="PTHR15032">
    <property type="entry name" value="N-ACYL-PHOSPHATIDYLETHANOLAMINE-HYDROLYZING PHOSPHOLIPASE D"/>
    <property type="match status" value="1"/>
</dbReference>
<feature type="non-terminal residue" evidence="2">
    <location>
        <position position="319"/>
    </location>
</feature>
<dbReference type="Gene3D" id="3.60.15.10">
    <property type="entry name" value="Ribonuclease Z/Hydroxyacylglutathione hydrolase-like"/>
    <property type="match status" value="1"/>
</dbReference>
<sequence length="319" mass="37427">MANDDNYLKSLKRLGRFVNFNSNRRVRRTLLDFLLWKLGLCNQEDEKLIVPKDFSFPKINKPYDASNPWVMWVGHCTFLIKVNNLNILTDPIWTQKCSPVSSIGPQRKLPPAIDLDQLTKVDYVVISHNHYDHLDKKTVINLNKKFPNIKWIVPLGMKRWMKKIKVVNITELDWWENFEDGFIEIYATPAQHYSGRSLLDGNKVLWVGYVIVSKNDQKKLYFTGDTGYNEIDFKQIGKKFKFMDLSLIPIGTYVPRKFMNPVHIDPQDAVKIHKDVNSNFSVAMHWKIFNLSDEAMLQPPYELYLSLQKENIDLSKFRV</sequence>
<dbReference type="InterPro" id="IPR036866">
    <property type="entry name" value="RibonucZ/Hydroxyglut_hydro"/>
</dbReference>
<evidence type="ECO:0000313" key="2">
    <source>
        <dbReference type="EMBL" id="KKK62486.1"/>
    </source>
</evidence>
<accession>A0A0F8ZRD8</accession>
<dbReference type="SUPFAM" id="SSF56281">
    <property type="entry name" value="Metallo-hydrolase/oxidoreductase"/>
    <property type="match status" value="1"/>
</dbReference>
<evidence type="ECO:0000259" key="1">
    <source>
        <dbReference type="Pfam" id="PF12706"/>
    </source>
</evidence>
<proteinExistence type="predicted"/>
<dbReference type="Pfam" id="PF12706">
    <property type="entry name" value="Lactamase_B_2"/>
    <property type="match status" value="1"/>
</dbReference>
<protein>
    <recommendedName>
        <fullName evidence="1">Metallo-beta-lactamase domain-containing protein</fullName>
    </recommendedName>
</protein>
<comment type="caution">
    <text evidence="2">The sequence shown here is derived from an EMBL/GenBank/DDBJ whole genome shotgun (WGS) entry which is preliminary data.</text>
</comment>
<dbReference type="EMBL" id="LAZR01061969">
    <property type="protein sequence ID" value="KKK62486.1"/>
    <property type="molecule type" value="Genomic_DNA"/>
</dbReference>
<dbReference type="InterPro" id="IPR001279">
    <property type="entry name" value="Metallo-B-lactamas"/>
</dbReference>
<gene>
    <name evidence="2" type="ORF">LCGC14_3003850</name>
</gene>
<feature type="domain" description="Metallo-beta-lactamase" evidence="1">
    <location>
        <begin position="86"/>
        <end position="286"/>
    </location>
</feature>
<organism evidence="2">
    <name type="scientific">marine sediment metagenome</name>
    <dbReference type="NCBI Taxonomy" id="412755"/>
    <lineage>
        <taxon>unclassified sequences</taxon>
        <taxon>metagenomes</taxon>
        <taxon>ecological metagenomes</taxon>
    </lineage>
</organism>
<name>A0A0F8ZRD8_9ZZZZ</name>
<dbReference type="GO" id="GO:0005737">
    <property type="term" value="C:cytoplasm"/>
    <property type="evidence" value="ECO:0007669"/>
    <property type="project" value="TreeGrafter"/>
</dbReference>
<dbReference type="PANTHER" id="PTHR15032:SF4">
    <property type="entry name" value="N-ACYL-PHOSPHATIDYLETHANOLAMINE-HYDROLYZING PHOSPHOLIPASE D"/>
    <property type="match status" value="1"/>
</dbReference>
<dbReference type="AlphaFoldDB" id="A0A0F8ZRD8"/>
<reference evidence="2" key="1">
    <citation type="journal article" date="2015" name="Nature">
        <title>Complex archaea that bridge the gap between prokaryotes and eukaryotes.</title>
        <authorList>
            <person name="Spang A."/>
            <person name="Saw J.H."/>
            <person name="Jorgensen S.L."/>
            <person name="Zaremba-Niedzwiedzka K."/>
            <person name="Martijn J."/>
            <person name="Lind A.E."/>
            <person name="van Eijk R."/>
            <person name="Schleper C."/>
            <person name="Guy L."/>
            <person name="Ettema T.J."/>
        </authorList>
    </citation>
    <scope>NUCLEOTIDE SEQUENCE</scope>
</reference>